<sequence>MKYQHLIYLVTLFQSLALFSVQAQTLLDDAIFIGKFIDGDGFLNGDPDTLKEYAPRLAKYISSKDQDTINRAQLHDALKENPFLESILFDRTLALASSPNANIFQVEKSNPRVPFGTGIPITTIADGLAKFLVTSVQAELNIAFFRHFRKALDNQPILGQLFPTTTEELMLIGENIYRYQSFLENLRSKFFYDLERLDSNLSTVLSNHQIFKEQKVNAIIADLLFVSGEIRQGKSPRDLIKYLATDANLLDPGISEFTNLRASFKTLHIFSEAFADTSSKNGFWKDPQTIREVLFTPANTMTLRIFHGLIYQKFIQDNIIIKNKELVSLTRYYQPAEVKKIENIVRNITAEAQAASTAIRTIKKKNPDSLSFQDYYSFLNPCLNLLETGNDIFIELGIKPDDKITGFQKFTQGLRHLNEMILNVSTNQYNAAVADASRFLGLLELKNKKVAIKALQYGSFMASIVEAESSDQIAQIIDAVTLPPGSSAIKKYSSWNMAVNAYVGFAYGWEELQMLNSDQSDNRIFGLSAPIGLTLSKGLGKGGSLSLFGTAIDIGALTAFRFSDNQTKDLPELELVNILAPGGYIIYGFPADLPLSLGFGVQDGPYLRKISGTGTESWRGKRWGFFLAVDIPMFNIFSGTRKYK</sequence>
<keyword evidence="1" id="KW-0732">Signal</keyword>
<dbReference type="EMBL" id="PDUD01000022">
    <property type="protein sequence ID" value="PHN05324.1"/>
    <property type="molecule type" value="Genomic_DNA"/>
</dbReference>
<feature type="chain" id="PRO_5012022538" evidence="1">
    <location>
        <begin position="24"/>
        <end position="644"/>
    </location>
</feature>
<evidence type="ECO:0000313" key="2">
    <source>
        <dbReference type="EMBL" id="PHN05324.1"/>
    </source>
</evidence>
<keyword evidence="3" id="KW-1185">Reference proteome</keyword>
<protein>
    <submittedName>
        <fullName evidence="2">Uncharacterized protein</fullName>
    </submittedName>
</protein>
<dbReference type="RefSeq" id="WP_099151376.1">
    <property type="nucleotide sequence ID" value="NZ_PDUD01000022.1"/>
</dbReference>
<reference evidence="2 3" key="1">
    <citation type="submission" date="2017-10" db="EMBL/GenBank/DDBJ databases">
        <title>The draft genome sequence of Lewinella nigricans NBRC 102662.</title>
        <authorList>
            <person name="Wang K."/>
        </authorList>
    </citation>
    <scope>NUCLEOTIDE SEQUENCE [LARGE SCALE GENOMIC DNA]</scope>
    <source>
        <strain evidence="2 3">NBRC 102662</strain>
    </source>
</reference>
<gene>
    <name evidence="2" type="ORF">CRP01_17565</name>
</gene>
<comment type="caution">
    <text evidence="2">The sequence shown here is derived from an EMBL/GenBank/DDBJ whole genome shotgun (WGS) entry which is preliminary data.</text>
</comment>
<name>A0A2D0N9X2_FLAN2</name>
<feature type="signal peptide" evidence="1">
    <location>
        <begin position="1"/>
        <end position="23"/>
    </location>
</feature>
<organism evidence="2 3">
    <name type="scientific">Flavilitoribacter nigricans (strain ATCC 23147 / DSM 23189 / NBRC 102662 / NCIMB 1420 / SS-2)</name>
    <name type="common">Lewinella nigricans</name>
    <dbReference type="NCBI Taxonomy" id="1122177"/>
    <lineage>
        <taxon>Bacteria</taxon>
        <taxon>Pseudomonadati</taxon>
        <taxon>Bacteroidota</taxon>
        <taxon>Saprospiria</taxon>
        <taxon>Saprospirales</taxon>
        <taxon>Lewinellaceae</taxon>
        <taxon>Flavilitoribacter</taxon>
    </lineage>
</organism>
<dbReference type="OrthoDB" id="1488584at2"/>
<accession>A0A2D0N9X2</accession>
<dbReference type="AlphaFoldDB" id="A0A2D0N9X2"/>
<evidence type="ECO:0000313" key="3">
    <source>
        <dbReference type="Proteomes" id="UP000223913"/>
    </source>
</evidence>
<evidence type="ECO:0000256" key="1">
    <source>
        <dbReference type="SAM" id="SignalP"/>
    </source>
</evidence>
<dbReference type="Proteomes" id="UP000223913">
    <property type="component" value="Unassembled WGS sequence"/>
</dbReference>
<proteinExistence type="predicted"/>